<dbReference type="HOGENOM" id="CLU_047893_1_1_1"/>
<dbReference type="Gene3D" id="1.10.3580.10">
    <property type="entry name" value="ATP12 ATPase"/>
    <property type="match status" value="1"/>
</dbReference>
<evidence type="ECO:0000256" key="3">
    <source>
        <dbReference type="ARBA" id="ARBA00022946"/>
    </source>
</evidence>
<evidence type="ECO:0000256" key="4">
    <source>
        <dbReference type="ARBA" id="ARBA00023128"/>
    </source>
</evidence>
<dbReference type="GeneID" id="27726539"/>
<protein>
    <submittedName>
        <fullName evidence="6">Uncharacterized protein</fullName>
    </submittedName>
</protein>
<evidence type="ECO:0000256" key="5">
    <source>
        <dbReference type="ARBA" id="ARBA00023186"/>
    </source>
</evidence>
<proteinExistence type="inferred from homology"/>
<comment type="subcellular location">
    <subcellularLocation>
        <location evidence="1">Mitochondrion</location>
    </subcellularLocation>
</comment>
<keyword evidence="4" id="KW-0496">Mitochondrion</keyword>
<sequence length="378" mass="40983">MQSLTRLGGRLPSRVLPTRVSAIPIPTTAFALSRPFHAVSSRAADVAPIVGTGPPPQAPVSQAEEAYARVRKRKRQAEMLRLAKEAKAGKGKGLSKRFWDEVTVREVDGALQVFLDQRPLRHPTTKQIIQIPLTKPHLATALALEWDLLSSVQDATRQHLIPLTGLICRALDLSHEDQTAGAATSASRSQIAKMVMRYLDTDSVLCWAPEGDETQQDAQGRTLRELQRHAAEDIVEFLVSRVWPGVTIVPVLDGSSIVPRSQDEGARAVVEGWVAGLSAWELAGLERAVLSAKSLLIAARLVVQWSEHGAGLGEVVEEGNGDAVERFGVEQAARAASLEVDWQTGNWGEVEDTHDVDKEDIRRQLGSVVLLVSGTGGK</sequence>
<dbReference type="InterPro" id="IPR023335">
    <property type="entry name" value="ATP12_ortho_dom_sf"/>
</dbReference>
<keyword evidence="3" id="KW-0809">Transit peptide</keyword>
<dbReference type="AlphaFoldDB" id="A0A084G1Z2"/>
<dbReference type="SUPFAM" id="SSF160909">
    <property type="entry name" value="ATP12-like"/>
    <property type="match status" value="1"/>
</dbReference>
<evidence type="ECO:0000313" key="7">
    <source>
        <dbReference type="Proteomes" id="UP000028545"/>
    </source>
</evidence>
<dbReference type="RefSeq" id="XP_016641153.1">
    <property type="nucleotide sequence ID" value="XM_016789326.1"/>
</dbReference>
<evidence type="ECO:0000256" key="1">
    <source>
        <dbReference type="ARBA" id="ARBA00004173"/>
    </source>
</evidence>
<comment type="caution">
    <text evidence="6">The sequence shown here is derived from an EMBL/GenBank/DDBJ whole genome shotgun (WGS) entry which is preliminary data.</text>
</comment>
<organism evidence="6 7">
    <name type="scientific">Pseudallescheria apiosperma</name>
    <name type="common">Scedosporium apiospermum</name>
    <dbReference type="NCBI Taxonomy" id="563466"/>
    <lineage>
        <taxon>Eukaryota</taxon>
        <taxon>Fungi</taxon>
        <taxon>Dikarya</taxon>
        <taxon>Ascomycota</taxon>
        <taxon>Pezizomycotina</taxon>
        <taxon>Sordariomycetes</taxon>
        <taxon>Hypocreomycetidae</taxon>
        <taxon>Microascales</taxon>
        <taxon>Microascaceae</taxon>
        <taxon>Scedosporium</taxon>
    </lineage>
</organism>
<gene>
    <name evidence="6" type="ORF">SAPIO_CDS7467</name>
</gene>
<dbReference type="VEuPathDB" id="FungiDB:SAPIO_CDS7467"/>
<comment type="similarity">
    <text evidence="2">Belongs to the ATP12 family.</text>
</comment>
<dbReference type="GO" id="GO:0005739">
    <property type="term" value="C:mitochondrion"/>
    <property type="evidence" value="ECO:0007669"/>
    <property type="project" value="UniProtKB-SubCell"/>
</dbReference>
<keyword evidence="7" id="KW-1185">Reference proteome</keyword>
<keyword evidence="5" id="KW-0143">Chaperone</keyword>
<dbReference type="KEGG" id="sapo:SAPIO_CDS7467"/>
<dbReference type="EMBL" id="JOWA01000110">
    <property type="protein sequence ID" value="KEZ41354.1"/>
    <property type="molecule type" value="Genomic_DNA"/>
</dbReference>
<reference evidence="6 7" key="1">
    <citation type="journal article" date="2014" name="Genome Announc.">
        <title>Draft genome sequence of the pathogenic fungus Scedosporium apiospermum.</title>
        <authorList>
            <person name="Vandeputte P."/>
            <person name="Ghamrawi S."/>
            <person name="Rechenmann M."/>
            <person name="Iltis A."/>
            <person name="Giraud S."/>
            <person name="Fleury M."/>
            <person name="Thornton C."/>
            <person name="Delhaes L."/>
            <person name="Meyer W."/>
            <person name="Papon N."/>
            <person name="Bouchara J.P."/>
        </authorList>
    </citation>
    <scope>NUCLEOTIDE SEQUENCE [LARGE SCALE GENOMIC DNA]</scope>
    <source>
        <strain evidence="6 7">IHEM 14462</strain>
    </source>
</reference>
<evidence type="ECO:0000313" key="6">
    <source>
        <dbReference type="EMBL" id="KEZ41354.1"/>
    </source>
</evidence>
<dbReference type="GO" id="GO:0033615">
    <property type="term" value="P:mitochondrial proton-transporting ATP synthase complex assembly"/>
    <property type="evidence" value="ECO:0007669"/>
    <property type="project" value="TreeGrafter"/>
</dbReference>
<evidence type="ECO:0000256" key="2">
    <source>
        <dbReference type="ARBA" id="ARBA00008231"/>
    </source>
</evidence>
<dbReference type="Proteomes" id="UP000028545">
    <property type="component" value="Unassembled WGS sequence"/>
</dbReference>
<dbReference type="PANTHER" id="PTHR21013:SF10">
    <property type="entry name" value="ATP SYNTHASE MITOCHONDRIAL F1 COMPLEX ASSEMBLY FACTOR 2"/>
    <property type="match status" value="1"/>
</dbReference>
<dbReference type="Gene3D" id="3.30.2180.10">
    <property type="entry name" value="ATP12-like"/>
    <property type="match status" value="1"/>
</dbReference>
<dbReference type="InterPro" id="IPR011419">
    <property type="entry name" value="ATP12_ATP_synth-F1-assembly"/>
</dbReference>
<dbReference type="Pfam" id="PF07542">
    <property type="entry name" value="ATP12"/>
    <property type="match status" value="1"/>
</dbReference>
<dbReference type="OMA" id="QGWVMGL"/>
<accession>A0A084G1Z2</accession>
<dbReference type="OrthoDB" id="5322896at2759"/>
<dbReference type="PANTHER" id="PTHR21013">
    <property type="entry name" value="ATP SYNTHASE MITOCHONDRIAL F1 COMPLEX ASSEMBLY FACTOR 2/ATP12 PROTEIN, MITOCHONDRIAL PRECURSOR"/>
    <property type="match status" value="1"/>
</dbReference>
<dbReference type="InterPro" id="IPR042272">
    <property type="entry name" value="ATP12_ATP_synth-F1-assembly_N"/>
</dbReference>
<name>A0A084G1Z2_PSEDA</name>